<reference evidence="2" key="1">
    <citation type="journal article" date="2021" name="Microorganisms">
        <title>The Ever-Expanding Pseudomonas Genus: Description of 43 New Species and Partition of the Pseudomonas putida Group.</title>
        <authorList>
            <person name="Girard L."/>
            <person name="Lood C."/>
            <person name="Hofte M."/>
            <person name="Vandamme P."/>
            <person name="Rokni-Zadeh H."/>
            <person name="van Noort V."/>
            <person name="Lavigne R."/>
            <person name="De Mot R."/>
        </authorList>
    </citation>
    <scope>NUCLEOTIDE SEQUENCE</scope>
    <source>
        <strain evidence="2">COW40</strain>
    </source>
</reference>
<dbReference type="RefSeq" id="WP_217839171.1">
    <property type="nucleotide sequence ID" value="NZ_CP077076.1"/>
</dbReference>
<evidence type="ECO:0000313" key="3">
    <source>
        <dbReference type="Proteomes" id="UP001046350"/>
    </source>
</evidence>
<protein>
    <submittedName>
        <fullName evidence="2">Uncharacterized protein</fullName>
    </submittedName>
</protein>
<evidence type="ECO:0000313" key="2">
    <source>
        <dbReference type="EMBL" id="QXH49554.1"/>
    </source>
</evidence>
<keyword evidence="3" id="KW-1185">Reference proteome</keyword>
<keyword evidence="1" id="KW-0732">Signal</keyword>
<accession>A0ABX8MZJ5</accession>
<sequence>MKTRVMLFASLSLCALAPQVLAAPAKLAEVFNGDMLGTNLRYFESKAGVARTSNGDSHSYKVQGCDITANAAGGTISELRLELSPTCKADLHSFIGDFAPKAGQPLTFGALDQSTGGGGIEFYADCLQLCGNAADPSVYGLWEGPRAIGFMQVLVEAKLVDDAPIKAASDWAQAMTQAKGDDFVTDTRFNCERTFDAQALQAFAKVQATAVTLGTELSKPGC</sequence>
<feature type="signal peptide" evidence="1">
    <location>
        <begin position="1"/>
        <end position="22"/>
    </location>
</feature>
<evidence type="ECO:0000256" key="1">
    <source>
        <dbReference type="SAM" id="SignalP"/>
    </source>
</evidence>
<dbReference type="EMBL" id="CP077076">
    <property type="protein sequence ID" value="QXH49554.1"/>
    <property type="molecule type" value="Genomic_DNA"/>
</dbReference>
<name>A0ABX8MZJ5_9PSED</name>
<organism evidence="2 3">
    <name type="scientific">Pseudomonas fakonensis</name>
    <dbReference type="NCBI Taxonomy" id="2842355"/>
    <lineage>
        <taxon>Bacteria</taxon>
        <taxon>Pseudomonadati</taxon>
        <taxon>Pseudomonadota</taxon>
        <taxon>Gammaproteobacteria</taxon>
        <taxon>Pseudomonadales</taxon>
        <taxon>Pseudomonadaceae</taxon>
        <taxon>Pseudomonas</taxon>
    </lineage>
</organism>
<feature type="chain" id="PRO_5047152769" evidence="1">
    <location>
        <begin position="23"/>
        <end position="222"/>
    </location>
</feature>
<gene>
    <name evidence="2" type="ORF">KSS94_16530</name>
</gene>
<dbReference type="Proteomes" id="UP001046350">
    <property type="component" value="Chromosome"/>
</dbReference>
<proteinExistence type="predicted"/>